<name>A0A0F8Y9E1_9ZZZZ</name>
<gene>
    <name evidence="1" type="ORF">LCGC14_2848160</name>
</gene>
<comment type="caution">
    <text evidence="1">The sequence shown here is derived from an EMBL/GenBank/DDBJ whole genome shotgun (WGS) entry which is preliminary data.</text>
</comment>
<accession>A0A0F8Y9E1</accession>
<dbReference type="AlphaFoldDB" id="A0A0F8Y9E1"/>
<dbReference type="EMBL" id="LAZR01054700">
    <property type="protein sequence ID" value="KKK77978.1"/>
    <property type="molecule type" value="Genomic_DNA"/>
</dbReference>
<sequence>MALQEIIDKIKEMRANKESKEEIPDDVTRDHQLRSLRRMRRIQNEETEKVRLKKFQLKKLKLTISFLSNREIRFRLTEKLLRDFLGLMSQWLRERVCLFLKE</sequence>
<proteinExistence type="predicted"/>
<organism evidence="1">
    <name type="scientific">marine sediment metagenome</name>
    <dbReference type="NCBI Taxonomy" id="412755"/>
    <lineage>
        <taxon>unclassified sequences</taxon>
        <taxon>metagenomes</taxon>
        <taxon>ecological metagenomes</taxon>
    </lineage>
</organism>
<evidence type="ECO:0000313" key="1">
    <source>
        <dbReference type="EMBL" id="KKK77978.1"/>
    </source>
</evidence>
<protein>
    <submittedName>
        <fullName evidence="1">Uncharacterized protein</fullName>
    </submittedName>
</protein>
<reference evidence="1" key="1">
    <citation type="journal article" date="2015" name="Nature">
        <title>Complex archaea that bridge the gap between prokaryotes and eukaryotes.</title>
        <authorList>
            <person name="Spang A."/>
            <person name="Saw J.H."/>
            <person name="Jorgensen S.L."/>
            <person name="Zaremba-Niedzwiedzka K."/>
            <person name="Martijn J."/>
            <person name="Lind A.E."/>
            <person name="van Eijk R."/>
            <person name="Schleper C."/>
            <person name="Guy L."/>
            <person name="Ettema T.J."/>
        </authorList>
    </citation>
    <scope>NUCLEOTIDE SEQUENCE</scope>
</reference>